<accession>A0A6J7AGT6</accession>
<evidence type="ECO:0000313" key="2">
    <source>
        <dbReference type="EMBL" id="CAB4832196.1"/>
    </source>
</evidence>
<dbReference type="AlphaFoldDB" id="A0A6J7AGT6"/>
<evidence type="ECO:0000313" key="3">
    <source>
        <dbReference type="EMBL" id="CAB4893969.1"/>
    </source>
</evidence>
<sequence length="41" mass="4175">MCARSTYQGAVHGAAASIVVVITANHYWIDGVVGTRGLTGA</sequence>
<gene>
    <name evidence="1" type="ORF">UFOPK2754_00119</name>
    <name evidence="2" type="ORF">UFOPK3139_01617</name>
    <name evidence="3" type="ORF">UFOPK3543_00463</name>
    <name evidence="4" type="ORF">UFOPK3967_02627</name>
</gene>
<dbReference type="EMBL" id="CAFBOS010000214">
    <property type="protein sequence ID" value="CAB5018658.1"/>
    <property type="molecule type" value="Genomic_DNA"/>
</dbReference>
<name>A0A6J7AGT6_9ZZZZ</name>
<dbReference type="EMBL" id="CAFABA010000063">
    <property type="protein sequence ID" value="CAB4832196.1"/>
    <property type="molecule type" value="Genomic_DNA"/>
</dbReference>
<evidence type="ECO:0000313" key="1">
    <source>
        <dbReference type="EMBL" id="CAB4725634.1"/>
    </source>
</evidence>
<reference evidence="2" key="1">
    <citation type="submission" date="2020-05" db="EMBL/GenBank/DDBJ databases">
        <authorList>
            <person name="Chiriac C."/>
            <person name="Salcher M."/>
            <person name="Ghai R."/>
            <person name="Kavagutti S V."/>
        </authorList>
    </citation>
    <scope>NUCLEOTIDE SEQUENCE</scope>
</reference>
<protein>
    <submittedName>
        <fullName evidence="2">Unannotated protein</fullName>
    </submittedName>
</protein>
<dbReference type="EMBL" id="CAEZYR010000003">
    <property type="protein sequence ID" value="CAB4725634.1"/>
    <property type="molecule type" value="Genomic_DNA"/>
</dbReference>
<organism evidence="2">
    <name type="scientific">freshwater metagenome</name>
    <dbReference type="NCBI Taxonomy" id="449393"/>
    <lineage>
        <taxon>unclassified sequences</taxon>
        <taxon>metagenomes</taxon>
        <taxon>ecological metagenomes</taxon>
    </lineage>
</organism>
<proteinExistence type="predicted"/>
<dbReference type="EMBL" id="CAFBMH010000010">
    <property type="protein sequence ID" value="CAB4893969.1"/>
    <property type="molecule type" value="Genomic_DNA"/>
</dbReference>
<evidence type="ECO:0000313" key="4">
    <source>
        <dbReference type="EMBL" id="CAB5018658.1"/>
    </source>
</evidence>